<dbReference type="HAMAP" id="MF_00048">
    <property type="entry name" value="UPF0102"/>
    <property type="match status" value="1"/>
</dbReference>
<comment type="similarity">
    <text evidence="1 2">Belongs to the UPF0102 family.</text>
</comment>
<dbReference type="Gene3D" id="3.40.1350.10">
    <property type="match status" value="1"/>
</dbReference>
<dbReference type="SUPFAM" id="SSF52980">
    <property type="entry name" value="Restriction endonuclease-like"/>
    <property type="match status" value="1"/>
</dbReference>
<dbReference type="PANTHER" id="PTHR34039">
    <property type="entry name" value="UPF0102 PROTEIN YRAN"/>
    <property type="match status" value="1"/>
</dbReference>
<comment type="caution">
    <text evidence="3">The sequence shown here is derived from an EMBL/GenBank/DDBJ whole genome shotgun (WGS) entry which is preliminary data.</text>
</comment>
<dbReference type="PANTHER" id="PTHR34039:SF1">
    <property type="entry name" value="UPF0102 PROTEIN YRAN"/>
    <property type="match status" value="1"/>
</dbReference>
<sequence length="145" mass="16888">MLFREYSCKNAGVAGFAEAFTSEERKERLNRKETGAVYEQAAAEYLEQQGCRILEKNFRSRYGEIDLVAEEAGTLVFVEVKYRTAVTIQYPEEAVNRSKQKKICRTADYYRLRRRIPDDVPCRFDVIAITPEGITQYRNAFAYCR</sequence>
<dbReference type="Proteomes" id="UP000823849">
    <property type="component" value="Unassembled WGS sequence"/>
</dbReference>
<dbReference type="CDD" id="cd20736">
    <property type="entry name" value="PoNe_Nuclease"/>
    <property type="match status" value="1"/>
</dbReference>
<gene>
    <name evidence="3" type="ORF">H9705_02035</name>
</gene>
<organism evidence="3 4">
    <name type="scientific">Candidatus Fusicatenibacter intestinigallinarum</name>
    <dbReference type="NCBI Taxonomy" id="2838598"/>
    <lineage>
        <taxon>Bacteria</taxon>
        <taxon>Bacillati</taxon>
        <taxon>Bacillota</taxon>
        <taxon>Clostridia</taxon>
        <taxon>Lachnospirales</taxon>
        <taxon>Lachnospiraceae</taxon>
        <taxon>Fusicatenibacter</taxon>
    </lineage>
</organism>
<reference evidence="3" key="1">
    <citation type="journal article" date="2021" name="PeerJ">
        <title>Extensive microbial diversity within the chicken gut microbiome revealed by metagenomics and culture.</title>
        <authorList>
            <person name="Gilroy R."/>
            <person name="Ravi A."/>
            <person name="Getino M."/>
            <person name="Pursley I."/>
            <person name="Horton D.L."/>
            <person name="Alikhan N.F."/>
            <person name="Baker D."/>
            <person name="Gharbi K."/>
            <person name="Hall N."/>
            <person name="Watson M."/>
            <person name="Adriaenssens E.M."/>
            <person name="Foster-Nyarko E."/>
            <person name="Jarju S."/>
            <person name="Secka A."/>
            <person name="Antonio M."/>
            <person name="Oren A."/>
            <person name="Chaudhuri R.R."/>
            <person name="La Ragione R."/>
            <person name="Hildebrand F."/>
            <person name="Pallen M.J."/>
        </authorList>
    </citation>
    <scope>NUCLEOTIDE SEQUENCE</scope>
    <source>
        <strain evidence="3">CHK185-5351</strain>
    </source>
</reference>
<evidence type="ECO:0000256" key="2">
    <source>
        <dbReference type="HAMAP-Rule" id="MF_00048"/>
    </source>
</evidence>
<dbReference type="AlphaFoldDB" id="A0A9D2NAN2"/>
<proteinExistence type="inferred from homology"/>
<dbReference type="InterPro" id="IPR003509">
    <property type="entry name" value="UPF0102_YraN-like"/>
</dbReference>
<evidence type="ECO:0000256" key="1">
    <source>
        <dbReference type="ARBA" id="ARBA00006738"/>
    </source>
</evidence>
<name>A0A9D2NAN2_9FIRM</name>
<accession>A0A9D2NAN2</accession>
<dbReference type="NCBIfam" id="TIGR00252">
    <property type="entry name" value="YraN family protein"/>
    <property type="match status" value="1"/>
</dbReference>
<dbReference type="InterPro" id="IPR011856">
    <property type="entry name" value="tRNA_endonuc-like_dom_sf"/>
</dbReference>
<protein>
    <recommendedName>
        <fullName evidence="2">UPF0102 protein H9705_02035</fullName>
    </recommendedName>
</protein>
<dbReference type="InterPro" id="IPR011335">
    <property type="entry name" value="Restrct_endonuc-II-like"/>
</dbReference>
<evidence type="ECO:0000313" key="3">
    <source>
        <dbReference type="EMBL" id="HJC14596.1"/>
    </source>
</evidence>
<dbReference type="GO" id="GO:0003676">
    <property type="term" value="F:nucleic acid binding"/>
    <property type="evidence" value="ECO:0007669"/>
    <property type="project" value="InterPro"/>
</dbReference>
<dbReference type="Pfam" id="PF02021">
    <property type="entry name" value="UPF0102"/>
    <property type="match status" value="1"/>
</dbReference>
<dbReference type="EMBL" id="DWWU01000009">
    <property type="protein sequence ID" value="HJC14596.1"/>
    <property type="molecule type" value="Genomic_DNA"/>
</dbReference>
<reference evidence="3" key="2">
    <citation type="submission" date="2021-04" db="EMBL/GenBank/DDBJ databases">
        <authorList>
            <person name="Gilroy R."/>
        </authorList>
    </citation>
    <scope>NUCLEOTIDE SEQUENCE</scope>
    <source>
        <strain evidence="3">CHK185-5351</strain>
    </source>
</reference>
<dbReference type="NCBIfam" id="NF009150">
    <property type="entry name" value="PRK12497.1-3"/>
    <property type="match status" value="1"/>
</dbReference>
<evidence type="ECO:0000313" key="4">
    <source>
        <dbReference type="Proteomes" id="UP000823849"/>
    </source>
</evidence>